<dbReference type="HAMAP" id="MF_00147_B">
    <property type="entry name" value="TIM_B"/>
    <property type="match status" value="1"/>
</dbReference>
<gene>
    <name evidence="9" type="primary">tpiA</name>
    <name evidence="11" type="ordered locus">Sulac_0743</name>
</gene>
<accession>G8U0M8</accession>
<dbReference type="InterPro" id="IPR022896">
    <property type="entry name" value="TrioseP_Isoase_bac/euk"/>
</dbReference>
<feature type="binding site" evidence="9">
    <location>
        <position position="218"/>
    </location>
    <ligand>
        <name>substrate</name>
    </ligand>
</feature>
<keyword evidence="6 9" id="KW-0963">Cytoplasm</keyword>
<evidence type="ECO:0000313" key="11">
    <source>
        <dbReference type="EMBL" id="AEW04250.1"/>
    </source>
</evidence>
<dbReference type="InterPro" id="IPR035990">
    <property type="entry name" value="TIM_sf"/>
</dbReference>
<dbReference type="AlphaFoldDB" id="G8U0M8"/>
<dbReference type="GO" id="GO:0046166">
    <property type="term" value="P:glyceraldehyde-3-phosphate biosynthetic process"/>
    <property type="evidence" value="ECO:0007669"/>
    <property type="project" value="TreeGrafter"/>
</dbReference>
<dbReference type="GO" id="GO:0004807">
    <property type="term" value="F:triose-phosphate isomerase activity"/>
    <property type="evidence" value="ECO:0007669"/>
    <property type="project" value="UniProtKB-UniRule"/>
</dbReference>
<evidence type="ECO:0000256" key="1">
    <source>
        <dbReference type="ARBA" id="ARBA00004680"/>
    </source>
</evidence>
<dbReference type="UniPathway" id="UPA00138"/>
<dbReference type="SUPFAM" id="SSF51351">
    <property type="entry name" value="Triosephosphate isomerase (TIM)"/>
    <property type="match status" value="1"/>
</dbReference>
<evidence type="ECO:0000256" key="8">
    <source>
        <dbReference type="ARBA" id="ARBA00023235"/>
    </source>
</evidence>
<feature type="binding site" evidence="9">
    <location>
        <begin position="12"/>
        <end position="14"/>
    </location>
    <ligand>
        <name>substrate</name>
    </ligand>
</feature>
<reference evidence="11 12" key="2">
    <citation type="journal article" date="2012" name="Stand. Genomic Sci.">
        <title>Complete genome sequence of the moderately thermophilic mineral-sulfide-oxidizing firmicute Sulfobacillus acidophilus type strain (NAL(T)).</title>
        <authorList>
            <person name="Anderson I."/>
            <person name="Chertkov O."/>
            <person name="Chen A."/>
            <person name="Saunders E."/>
            <person name="Lapidus A."/>
            <person name="Nolan M."/>
            <person name="Lucas S."/>
            <person name="Hammon N."/>
            <person name="Deshpande S."/>
            <person name="Cheng J.F."/>
            <person name="Han C."/>
            <person name="Tapia R."/>
            <person name="Goodwin L.A."/>
            <person name="Pitluck S."/>
            <person name="Liolios K."/>
            <person name="Pagani I."/>
            <person name="Ivanova N."/>
            <person name="Mikhailova N."/>
            <person name="Pati A."/>
            <person name="Palaniappan K."/>
            <person name="Land M."/>
            <person name="Pan C."/>
            <person name="Rohde M."/>
            <person name="Pukall R."/>
            <person name="Goker M."/>
            <person name="Detter J.C."/>
            <person name="Woyke T."/>
            <person name="Bristow J."/>
            <person name="Eisen J.A."/>
            <person name="Markowitz V."/>
            <person name="Hugenholtz P."/>
            <person name="Kyrpides N.C."/>
            <person name="Klenk H.P."/>
            <person name="Mavromatis K."/>
        </authorList>
    </citation>
    <scope>NUCLEOTIDE SEQUENCE [LARGE SCALE GENOMIC DNA]</scope>
    <source>
        <strain evidence="12">ATCC 700253 / DSM 10332 / NAL</strain>
    </source>
</reference>
<keyword evidence="8 9" id="KW-0413">Isomerase</keyword>
<comment type="catalytic activity">
    <reaction evidence="9 10">
        <text>D-glyceraldehyde 3-phosphate = dihydroxyacetone phosphate</text>
        <dbReference type="Rhea" id="RHEA:18585"/>
        <dbReference type="ChEBI" id="CHEBI:57642"/>
        <dbReference type="ChEBI" id="CHEBI:59776"/>
        <dbReference type="EC" id="5.3.1.1"/>
    </reaction>
</comment>
<dbReference type="PROSITE" id="PS00171">
    <property type="entry name" value="TIM_1"/>
    <property type="match status" value="1"/>
</dbReference>
<dbReference type="GO" id="GO:0005829">
    <property type="term" value="C:cytosol"/>
    <property type="evidence" value="ECO:0007669"/>
    <property type="project" value="TreeGrafter"/>
</dbReference>
<dbReference type="FunFam" id="3.20.20.70:FF:000016">
    <property type="entry name" value="Triosephosphate isomerase"/>
    <property type="match status" value="1"/>
</dbReference>
<keyword evidence="5 9" id="KW-0312">Gluconeogenesis</keyword>
<keyword evidence="12" id="KW-1185">Reference proteome</keyword>
<sequence length="261" mass="28422">MQKARRPLLAANWKMYKSVADSLNYAEELVRRADEWVDLPADLLICPTALALWAVGQKLASYPVRVGAQNLDLGTEGAMTGALSARLIRAAGAQYVILGHSERRQHFGETDRLVAEKTRQALDEGLMPIVCVGENDQENQQGLTTRVIQRQLAPVLEKLSPVDAASFVVAYEPIWAIGTGKVPTYEDAQRVAQDIRQGILRQWGEEAASAVRVLYGGSVSPDNIGGFAAQPDIDGALIGGASLKVDNMVRMVQQWQEADKA</sequence>
<evidence type="ECO:0000256" key="10">
    <source>
        <dbReference type="RuleBase" id="RU363013"/>
    </source>
</evidence>
<comment type="pathway">
    <text evidence="9 10">Carbohydrate biosynthesis; gluconeogenesis.</text>
</comment>
<name>G8U0M8_SULAD</name>
<dbReference type="KEGG" id="sap:Sulac_0743"/>
<proteinExistence type="inferred from homology"/>
<protein>
    <recommendedName>
        <fullName evidence="4 9">Triosephosphate isomerase</fullName>
        <shortName evidence="9">TIM</shortName>
        <shortName evidence="9">TPI</shortName>
        <ecNumber evidence="3 9">5.3.1.1</ecNumber>
    </recommendedName>
    <alternativeName>
        <fullName evidence="9">Triose-phosphate isomerase</fullName>
    </alternativeName>
</protein>
<comment type="function">
    <text evidence="9">Involved in the gluconeogenesis. Catalyzes stereospecifically the conversion of dihydroxyacetone phosphate (DHAP) to D-glyceraldehyde-3-phosphate (G3P).</text>
</comment>
<feature type="active site" description="Proton acceptor" evidence="9">
    <location>
        <position position="172"/>
    </location>
</feature>
<reference evidence="12" key="1">
    <citation type="submission" date="2011-12" db="EMBL/GenBank/DDBJ databases">
        <title>The complete genome of chromosome of Sulfobacillus acidophilus DSM 10332.</title>
        <authorList>
            <person name="Lucas S."/>
            <person name="Han J."/>
            <person name="Lapidus A."/>
            <person name="Bruce D."/>
            <person name="Goodwin L."/>
            <person name="Pitluck S."/>
            <person name="Peters L."/>
            <person name="Kyrpides N."/>
            <person name="Mavromatis K."/>
            <person name="Ivanova N."/>
            <person name="Mikhailova N."/>
            <person name="Chertkov O."/>
            <person name="Saunders E."/>
            <person name="Detter J.C."/>
            <person name="Tapia R."/>
            <person name="Han C."/>
            <person name="Land M."/>
            <person name="Hauser L."/>
            <person name="Markowitz V."/>
            <person name="Cheng J.-F."/>
            <person name="Hugenholtz P."/>
            <person name="Woyke T."/>
            <person name="Wu D."/>
            <person name="Pukall R."/>
            <person name="Gehrich-Schroeter G."/>
            <person name="Schneider S."/>
            <person name="Klenk H.-P."/>
            <person name="Eisen J.A."/>
        </authorList>
    </citation>
    <scope>NUCLEOTIDE SEQUENCE [LARGE SCALE GENOMIC DNA]</scope>
    <source>
        <strain evidence="12">ATCC 700253 / DSM 10332 / NAL</strain>
    </source>
</reference>
<dbReference type="EMBL" id="CP003179">
    <property type="protein sequence ID" value="AEW04250.1"/>
    <property type="molecule type" value="Genomic_DNA"/>
</dbReference>
<dbReference type="CDD" id="cd00311">
    <property type="entry name" value="TIM"/>
    <property type="match status" value="1"/>
</dbReference>
<dbReference type="HOGENOM" id="CLU_024251_2_3_9"/>
<dbReference type="UniPathway" id="UPA00109">
    <property type="reaction ID" value="UER00189"/>
</dbReference>
<comment type="similarity">
    <text evidence="2 9 10">Belongs to the triosephosphate isomerase family.</text>
</comment>
<dbReference type="STRING" id="679936.Sulac_0743"/>
<feature type="binding site" evidence="9">
    <location>
        <begin position="239"/>
        <end position="240"/>
    </location>
    <ligand>
        <name>substrate</name>
    </ligand>
</feature>
<dbReference type="InterPro" id="IPR020861">
    <property type="entry name" value="Triosephosphate_isomerase_AS"/>
</dbReference>
<evidence type="ECO:0000313" key="12">
    <source>
        <dbReference type="Proteomes" id="UP000005439"/>
    </source>
</evidence>
<feature type="binding site" evidence="9">
    <location>
        <position position="178"/>
    </location>
    <ligand>
        <name>substrate</name>
    </ligand>
</feature>
<dbReference type="InterPro" id="IPR013785">
    <property type="entry name" value="Aldolase_TIM"/>
</dbReference>
<dbReference type="NCBIfam" id="TIGR00419">
    <property type="entry name" value="tim"/>
    <property type="match status" value="1"/>
</dbReference>
<keyword evidence="7 9" id="KW-0324">Glycolysis</keyword>
<evidence type="ECO:0000256" key="4">
    <source>
        <dbReference type="ARBA" id="ARBA00019397"/>
    </source>
</evidence>
<dbReference type="GO" id="GO:0006094">
    <property type="term" value="P:gluconeogenesis"/>
    <property type="evidence" value="ECO:0007669"/>
    <property type="project" value="UniProtKB-UniRule"/>
</dbReference>
<evidence type="ECO:0000256" key="6">
    <source>
        <dbReference type="ARBA" id="ARBA00022490"/>
    </source>
</evidence>
<evidence type="ECO:0000256" key="3">
    <source>
        <dbReference type="ARBA" id="ARBA00011940"/>
    </source>
</evidence>
<organism evidence="11 12">
    <name type="scientific">Sulfobacillus acidophilus (strain ATCC 700253 / DSM 10332 / NAL)</name>
    <dbReference type="NCBI Taxonomy" id="679936"/>
    <lineage>
        <taxon>Bacteria</taxon>
        <taxon>Bacillati</taxon>
        <taxon>Bacillota</taxon>
        <taxon>Clostridia</taxon>
        <taxon>Eubacteriales</taxon>
        <taxon>Clostridiales Family XVII. Incertae Sedis</taxon>
        <taxon>Sulfobacillus</taxon>
    </lineage>
</organism>
<dbReference type="PATRIC" id="fig|679936.5.peg.791"/>
<comment type="subunit">
    <text evidence="9 10">Homodimer.</text>
</comment>
<comment type="pathway">
    <text evidence="1 9 10">Carbohydrate degradation; glycolysis; D-glyceraldehyde 3-phosphate from glycerone phosphate: step 1/1.</text>
</comment>
<evidence type="ECO:0000256" key="9">
    <source>
        <dbReference type="HAMAP-Rule" id="MF_00147"/>
    </source>
</evidence>
<dbReference type="PANTHER" id="PTHR21139">
    <property type="entry name" value="TRIOSEPHOSPHATE ISOMERASE"/>
    <property type="match status" value="1"/>
</dbReference>
<dbReference type="PANTHER" id="PTHR21139:SF42">
    <property type="entry name" value="TRIOSEPHOSPHATE ISOMERASE"/>
    <property type="match status" value="1"/>
</dbReference>
<dbReference type="InterPro" id="IPR000652">
    <property type="entry name" value="Triosephosphate_isomerase"/>
</dbReference>
<dbReference type="PROSITE" id="PS51440">
    <property type="entry name" value="TIM_2"/>
    <property type="match status" value="1"/>
</dbReference>
<comment type="subcellular location">
    <subcellularLocation>
        <location evidence="9 10">Cytoplasm</location>
    </subcellularLocation>
</comment>
<dbReference type="Gene3D" id="3.20.20.70">
    <property type="entry name" value="Aldolase class I"/>
    <property type="match status" value="1"/>
</dbReference>
<evidence type="ECO:0000256" key="2">
    <source>
        <dbReference type="ARBA" id="ARBA00007422"/>
    </source>
</evidence>
<evidence type="ECO:0000256" key="7">
    <source>
        <dbReference type="ARBA" id="ARBA00023152"/>
    </source>
</evidence>
<dbReference type="EC" id="5.3.1.1" evidence="3 9"/>
<feature type="active site" description="Electrophile" evidence="9">
    <location>
        <position position="100"/>
    </location>
</feature>
<dbReference type="Proteomes" id="UP000005439">
    <property type="component" value="Chromosome"/>
</dbReference>
<dbReference type="Pfam" id="PF00121">
    <property type="entry name" value="TIM"/>
    <property type="match status" value="1"/>
</dbReference>
<evidence type="ECO:0000256" key="5">
    <source>
        <dbReference type="ARBA" id="ARBA00022432"/>
    </source>
</evidence>
<dbReference type="GO" id="GO:0006096">
    <property type="term" value="P:glycolytic process"/>
    <property type="evidence" value="ECO:0007669"/>
    <property type="project" value="UniProtKB-UniRule"/>
</dbReference>
<dbReference type="GO" id="GO:0019563">
    <property type="term" value="P:glycerol catabolic process"/>
    <property type="evidence" value="ECO:0007669"/>
    <property type="project" value="TreeGrafter"/>
</dbReference>